<dbReference type="SUPFAM" id="SSF53383">
    <property type="entry name" value="PLP-dependent transferases"/>
    <property type="match status" value="1"/>
</dbReference>
<comment type="similarity">
    <text evidence="2 8">Belongs to the class-V pyridoxal-phosphate-dependent aminotransferase family. Csd subfamily.</text>
</comment>
<evidence type="ECO:0000256" key="1">
    <source>
        <dbReference type="ARBA" id="ARBA00001933"/>
    </source>
</evidence>
<evidence type="ECO:0000313" key="10">
    <source>
        <dbReference type="EMBL" id="KKU48755.1"/>
    </source>
</evidence>
<dbReference type="InterPro" id="IPR015422">
    <property type="entry name" value="PyrdxlP-dep_Trfase_small"/>
</dbReference>
<organism evidence="10 11">
    <name type="scientific">candidate division WWE3 bacterium GW2011_GWA2_46_9</name>
    <dbReference type="NCBI Taxonomy" id="1619111"/>
    <lineage>
        <taxon>Bacteria</taxon>
        <taxon>Katanobacteria</taxon>
    </lineage>
</organism>
<dbReference type="InterPro" id="IPR010970">
    <property type="entry name" value="Cys_dSase_SufS"/>
</dbReference>
<dbReference type="GO" id="GO:0006534">
    <property type="term" value="P:cysteine metabolic process"/>
    <property type="evidence" value="ECO:0007669"/>
    <property type="project" value="UniProtKB-UniRule"/>
</dbReference>
<dbReference type="AlphaFoldDB" id="A0A0G1TTQ3"/>
<comment type="function">
    <text evidence="8">Catalyzes the removal of elemental sulfur and selenium atoms from L-cysteine, L-cystine, L-selenocysteine, and L-selenocystine to produce L-alanine.</text>
</comment>
<keyword evidence="4 8" id="KW-0808">Transferase</keyword>
<evidence type="ECO:0000256" key="8">
    <source>
        <dbReference type="RuleBase" id="RU004506"/>
    </source>
</evidence>
<comment type="caution">
    <text evidence="10">The sequence shown here is derived from an EMBL/GenBank/DDBJ whole genome shotgun (WGS) entry which is preliminary data.</text>
</comment>
<protein>
    <recommendedName>
        <fullName evidence="3 8">Cysteine desulfurase</fullName>
        <ecNumber evidence="3 8">2.8.1.7</ecNumber>
    </recommendedName>
</protein>
<feature type="domain" description="Aminotransferase class V" evidence="9">
    <location>
        <begin position="22"/>
        <end position="401"/>
    </location>
</feature>
<evidence type="ECO:0000256" key="4">
    <source>
        <dbReference type="ARBA" id="ARBA00022679"/>
    </source>
</evidence>
<evidence type="ECO:0000259" key="9">
    <source>
        <dbReference type="Pfam" id="PF00266"/>
    </source>
</evidence>
<dbReference type="PANTHER" id="PTHR43586:SF8">
    <property type="entry name" value="CYSTEINE DESULFURASE 1, CHLOROPLASTIC"/>
    <property type="match status" value="1"/>
</dbReference>
<dbReference type="PATRIC" id="fig|1619111.3.peg.204"/>
<evidence type="ECO:0000256" key="7">
    <source>
        <dbReference type="RuleBase" id="RU004504"/>
    </source>
</evidence>
<evidence type="ECO:0000256" key="2">
    <source>
        <dbReference type="ARBA" id="ARBA00010447"/>
    </source>
</evidence>
<dbReference type="InterPro" id="IPR020578">
    <property type="entry name" value="Aminotrans_V_PyrdxlP_BS"/>
</dbReference>
<name>A0A0G1TTQ3_UNCKA</name>
<evidence type="ECO:0000256" key="6">
    <source>
        <dbReference type="ARBA" id="ARBA00050776"/>
    </source>
</evidence>
<dbReference type="PROSITE" id="PS00595">
    <property type="entry name" value="AA_TRANSFER_CLASS_5"/>
    <property type="match status" value="1"/>
</dbReference>
<dbReference type="InterPro" id="IPR015421">
    <property type="entry name" value="PyrdxlP-dep_Trfase_major"/>
</dbReference>
<evidence type="ECO:0000313" key="11">
    <source>
        <dbReference type="Proteomes" id="UP000033946"/>
    </source>
</evidence>
<dbReference type="GO" id="GO:0030170">
    <property type="term" value="F:pyridoxal phosphate binding"/>
    <property type="evidence" value="ECO:0007669"/>
    <property type="project" value="UniProtKB-UniRule"/>
</dbReference>
<dbReference type="InterPro" id="IPR015424">
    <property type="entry name" value="PyrdxlP-dep_Trfase"/>
</dbReference>
<accession>A0A0G1TTQ3</accession>
<evidence type="ECO:0000256" key="5">
    <source>
        <dbReference type="ARBA" id="ARBA00022898"/>
    </source>
</evidence>
<dbReference type="Gene3D" id="3.90.1150.10">
    <property type="entry name" value="Aspartate Aminotransferase, domain 1"/>
    <property type="match status" value="1"/>
</dbReference>
<dbReference type="EC" id="2.8.1.7" evidence="3 8"/>
<dbReference type="GO" id="GO:0031071">
    <property type="term" value="F:cysteine desulfurase activity"/>
    <property type="evidence" value="ECO:0007669"/>
    <property type="project" value="UniProtKB-UniRule"/>
</dbReference>
<dbReference type="InterPro" id="IPR000192">
    <property type="entry name" value="Aminotrans_V_dom"/>
</dbReference>
<dbReference type="Pfam" id="PF00266">
    <property type="entry name" value="Aminotran_5"/>
    <property type="match status" value="1"/>
</dbReference>
<dbReference type="CDD" id="cd06453">
    <property type="entry name" value="SufS_like"/>
    <property type="match status" value="1"/>
</dbReference>
<reference evidence="10 11" key="1">
    <citation type="journal article" date="2015" name="Nature">
        <title>rRNA introns, odd ribosomes, and small enigmatic genomes across a large radiation of phyla.</title>
        <authorList>
            <person name="Brown C.T."/>
            <person name="Hug L.A."/>
            <person name="Thomas B.C."/>
            <person name="Sharon I."/>
            <person name="Castelle C.J."/>
            <person name="Singh A."/>
            <person name="Wilkins M.J."/>
            <person name="Williams K.H."/>
            <person name="Banfield J.F."/>
        </authorList>
    </citation>
    <scope>NUCLEOTIDE SEQUENCE [LARGE SCALE GENOMIC DNA]</scope>
</reference>
<dbReference type="Gene3D" id="3.40.640.10">
    <property type="entry name" value="Type I PLP-dependent aspartate aminotransferase-like (Major domain)"/>
    <property type="match status" value="1"/>
</dbReference>
<proteinExistence type="inferred from homology"/>
<dbReference type="PANTHER" id="PTHR43586">
    <property type="entry name" value="CYSTEINE DESULFURASE"/>
    <property type="match status" value="1"/>
</dbReference>
<comment type="cofactor">
    <cofactor evidence="1 7">
        <name>pyridoxal 5'-phosphate</name>
        <dbReference type="ChEBI" id="CHEBI:597326"/>
    </cofactor>
</comment>
<gene>
    <name evidence="10" type="ORF">UX69_C0011G0005</name>
</gene>
<dbReference type="NCBIfam" id="TIGR01979">
    <property type="entry name" value="sufS"/>
    <property type="match status" value="1"/>
</dbReference>
<comment type="catalytic activity">
    <reaction evidence="6 8">
        <text>(sulfur carrier)-H + L-cysteine = (sulfur carrier)-SH + L-alanine</text>
        <dbReference type="Rhea" id="RHEA:43892"/>
        <dbReference type="Rhea" id="RHEA-COMP:14737"/>
        <dbReference type="Rhea" id="RHEA-COMP:14739"/>
        <dbReference type="ChEBI" id="CHEBI:29917"/>
        <dbReference type="ChEBI" id="CHEBI:35235"/>
        <dbReference type="ChEBI" id="CHEBI:57972"/>
        <dbReference type="ChEBI" id="CHEBI:64428"/>
        <dbReference type="EC" id="2.8.1.7"/>
    </reaction>
</comment>
<dbReference type="Proteomes" id="UP000033946">
    <property type="component" value="Unassembled WGS sequence"/>
</dbReference>
<dbReference type="EMBL" id="LCNE01000011">
    <property type="protein sequence ID" value="KKU48755.1"/>
    <property type="molecule type" value="Genomic_DNA"/>
</dbReference>
<evidence type="ECO:0000256" key="3">
    <source>
        <dbReference type="ARBA" id="ARBA00012239"/>
    </source>
</evidence>
<keyword evidence="5 8" id="KW-0663">Pyridoxal phosphate</keyword>
<sequence length="415" mass="43768">MLDVAKLKKDFPIFDGKGGALVYLDNAATSQKPAQVINALSDFYGKHNANVHRGIYELSETATQMYEGAREKVARFIGARAPDEVIFTSGTTQTINLVAGMLAGVFGPGTAVLVTNAEHHSNFVPWQQVAKRTGAAFKVVAVDDNGAVSLDDFSRTIKSVQEQGLTVRVVAFSHVSNVLGTELPVKGIVKVVKELCGDDVLVVVDGAQAVPHLPVNVQGLGCDFYAFSGHKMLGPTGTGVLWGKRDLLEGLAPAIFGGGMINEVTQADTSWAALPQKFEAGTPNIAGAIGLGAAIDYLSAVGMANIQAHDADLAAYALEKLSKIAGVRILGPQSAQDRRSLVAFVVAGIHAHDVAAVLAQENVCVRAGHHCTMPLHRAFGAPASVRASFYLYNTRSDVDKLIAGLHKAIAILKVK</sequence>